<dbReference type="GO" id="GO:0003697">
    <property type="term" value="F:single-stranded DNA binding"/>
    <property type="evidence" value="ECO:0007669"/>
    <property type="project" value="TreeGrafter"/>
</dbReference>
<gene>
    <name evidence="4" type="ORF">EDEG_00329</name>
</gene>
<accession>J9D2U3</accession>
<keyword evidence="5" id="KW-1185">Reference proteome</keyword>
<evidence type="ECO:0000259" key="3">
    <source>
        <dbReference type="Pfam" id="PF17855"/>
    </source>
</evidence>
<evidence type="ECO:0000313" key="5">
    <source>
        <dbReference type="Proteomes" id="UP000003163"/>
    </source>
</evidence>
<dbReference type="InterPro" id="IPR027417">
    <property type="entry name" value="P-loop_NTPase"/>
</dbReference>
<dbReference type="STRING" id="1003232.J9D2U3"/>
<dbReference type="Proteomes" id="UP000003163">
    <property type="component" value="Unassembled WGS sequence"/>
</dbReference>
<sequence>MRQMDKGKSITATTRQLESLIRLSEASAKLHLKKCVFSEDVDEAYELLKESMLLYAIDPITGKIDMDLVNTGSSNFKRRQIEELRNQIVNKFKRTKQLLVNDLYIEHGDLIHDVLSNLCLQGDYVLDNGLLIKTDE</sequence>
<dbReference type="GO" id="GO:0006271">
    <property type="term" value="P:DNA strand elongation involved in DNA replication"/>
    <property type="evidence" value="ECO:0007669"/>
    <property type="project" value="TreeGrafter"/>
</dbReference>
<dbReference type="Gene3D" id="3.40.50.300">
    <property type="entry name" value="P-loop containing nucleotide triphosphate hydrolases"/>
    <property type="match status" value="1"/>
</dbReference>
<comment type="caution">
    <text evidence="4">The sequence shown here is derived from an EMBL/GenBank/DDBJ whole genome shotgun (WGS) entry which is preliminary data.</text>
</comment>
<name>J9D2U3_EDHAE</name>
<dbReference type="EMBL" id="AFBI03000003">
    <property type="protein sequence ID" value="EJW01899.1"/>
    <property type="molecule type" value="Genomic_DNA"/>
</dbReference>
<dbReference type="HOGENOM" id="CLU_1875403_0_0_1"/>
<dbReference type="InterPro" id="IPR041562">
    <property type="entry name" value="MCM_lid"/>
</dbReference>
<comment type="similarity">
    <text evidence="1">Belongs to the MCM family.</text>
</comment>
<evidence type="ECO:0000313" key="4">
    <source>
        <dbReference type="EMBL" id="EJW01899.1"/>
    </source>
</evidence>
<proteinExistence type="inferred from homology"/>
<dbReference type="AlphaFoldDB" id="J9D2U3"/>
<dbReference type="GO" id="GO:0005524">
    <property type="term" value="F:ATP binding"/>
    <property type="evidence" value="ECO:0007669"/>
    <property type="project" value="InterPro"/>
</dbReference>
<dbReference type="GO" id="GO:0017116">
    <property type="term" value="F:single-stranded DNA helicase activity"/>
    <property type="evidence" value="ECO:0007669"/>
    <property type="project" value="TreeGrafter"/>
</dbReference>
<protein>
    <recommendedName>
        <fullName evidence="3">MCM AAA-lid domain-containing protein</fullName>
    </recommendedName>
</protein>
<reference evidence="5" key="2">
    <citation type="submission" date="2015-07" db="EMBL/GenBank/DDBJ databases">
        <title>Contrasting host-pathogen interactions and genome evolution in two generalist and specialist microsporidian pathogens of mosquitoes.</title>
        <authorList>
            <consortium name="The Broad Institute Genomics Platform"/>
            <consortium name="The Broad Institute Genome Sequencing Center for Infectious Disease"/>
            <person name="Cuomo C.A."/>
            <person name="Sanscrainte N.D."/>
            <person name="Goldberg J.M."/>
            <person name="Heiman D."/>
            <person name="Young S."/>
            <person name="Zeng Q."/>
            <person name="Becnel J.J."/>
            <person name="Birren B.W."/>
        </authorList>
    </citation>
    <scope>NUCLEOTIDE SEQUENCE [LARGE SCALE GENOMIC DNA]</scope>
    <source>
        <strain evidence="5">USNM 41457</strain>
    </source>
</reference>
<dbReference type="Pfam" id="PF17855">
    <property type="entry name" value="MCM_lid"/>
    <property type="match status" value="1"/>
</dbReference>
<evidence type="ECO:0000256" key="2">
    <source>
        <dbReference type="ARBA" id="ARBA00022705"/>
    </source>
</evidence>
<reference evidence="4 5" key="1">
    <citation type="submission" date="2011-08" db="EMBL/GenBank/DDBJ databases">
        <authorList>
            <person name="Liu Z.J."/>
            <person name="Shi F.L."/>
            <person name="Lu J.Q."/>
            <person name="Li M."/>
            <person name="Wang Z.L."/>
        </authorList>
    </citation>
    <scope>NUCLEOTIDE SEQUENCE [LARGE SCALE GENOMIC DNA]</scope>
    <source>
        <strain evidence="4 5">USNM 41457</strain>
    </source>
</reference>
<dbReference type="PANTHER" id="PTHR11630:SF66">
    <property type="entry name" value="DNA REPLICATION LICENSING FACTOR MCM4"/>
    <property type="match status" value="1"/>
</dbReference>
<dbReference type="VEuPathDB" id="MicrosporidiaDB:EDEG_00329"/>
<dbReference type="GO" id="GO:1902975">
    <property type="term" value="P:mitotic DNA replication initiation"/>
    <property type="evidence" value="ECO:0007669"/>
    <property type="project" value="TreeGrafter"/>
</dbReference>
<dbReference type="GO" id="GO:0000727">
    <property type="term" value="P:double-strand break repair via break-induced replication"/>
    <property type="evidence" value="ECO:0007669"/>
    <property type="project" value="TreeGrafter"/>
</dbReference>
<evidence type="ECO:0000256" key="1">
    <source>
        <dbReference type="ARBA" id="ARBA00008010"/>
    </source>
</evidence>
<keyword evidence="2" id="KW-0235">DNA replication</keyword>
<dbReference type="PANTHER" id="PTHR11630">
    <property type="entry name" value="DNA REPLICATION LICENSING FACTOR MCM FAMILY MEMBER"/>
    <property type="match status" value="1"/>
</dbReference>
<dbReference type="GO" id="GO:0005634">
    <property type="term" value="C:nucleus"/>
    <property type="evidence" value="ECO:0007669"/>
    <property type="project" value="TreeGrafter"/>
</dbReference>
<dbReference type="InParanoid" id="J9D2U3"/>
<dbReference type="OrthoDB" id="10251574at2759"/>
<dbReference type="InterPro" id="IPR031327">
    <property type="entry name" value="MCM"/>
</dbReference>
<organism evidence="4 5">
    <name type="scientific">Edhazardia aedis (strain USNM 41457)</name>
    <name type="common">Microsporidian parasite</name>
    <dbReference type="NCBI Taxonomy" id="1003232"/>
    <lineage>
        <taxon>Eukaryota</taxon>
        <taxon>Fungi</taxon>
        <taxon>Fungi incertae sedis</taxon>
        <taxon>Microsporidia</taxon>
        <taxon>Edhazardia</taxon>
    </lineage>
</organism>
<dbReference type="GO" id="GO:0042555">
    <property type="term" value="C:MCM complex"/>
    <property type="evidence" value="ECO:0007669"/>
    <property type="project" value="TreeGrafter"/>
</dbReference>
<feature type="domain" description="MCM AAA-lid" evidence="3">
    <location>
        <begin position="1"/>
        <end position="52"/>
    </location>
</feature>